<reference evidence="1" key="2">
    <citation type="journal article" date="2015" name="Fish Shellfish Immunol.">
        <title>Early steps in the European eel (Anguilla anguilla)-Vibrio vulnificus interaction in the gills: Role of the RtxA13 toxin.</title>
        <authorList>
            <person name="Callol A."/>
            <person name="Pajuelo D."/>
            <person name="Ebbesson L."/>
            <person name="Teles M."/>
            <person name="MacKenzie S."/>
            <person name="Amaro C."/>
        </authorList>
    </citation>
    <scope>NUCLEOTIDE SEQUENCE</scope>
</reference>
<organism evidence="1">
    <name type="scientific">Anguilla anguilla</name>
    <name type="common">European freshwater eel</name>
    <name type="synonym">Muraena anguilla</name>
    <dbReference type="NCBI Taxonomy" id="7936"/>
    <lineage>
        <taxon>Eukaryota</taxon>
        <taxon>Metazoa</taxon>
        <taxon>Chordata</taxon>
        <taxon>Craniata</taxon>
        <taxon>Vertebrata</taxon>
        <taxon>Euteleostomi</taxon>
        <taxon>Actinopterygii</taxon>
        <taxon>Neopterygii</taxon>
        <taxon>Teleostei</taxon>
        <taxon>Anguilliformes</taxon>
        <taxon>Anguillidae</taxon>
        <taxon>Anguilla</taxon>
    </lineage>
</organism>
<proteinExistence type="predicted"/>
<dbReference type="AlphaFoldDB" id="A0A0E9R967"/>
<sequence>MFLVSCFWRRGCQRCHDTVHLKVPYCGVNTK</sequence>
<evidence type="ECO:0000313" key="1">
    <source>
        <dbReference type="EMBL" id="JAH24868.1"/>
    </source>
</evidence>
<protein>
    <submittedName>
        <fullName evidence="1">Uncharacterized protein</fullName>
    </submittedName>
</protein>
<accession>A0A0E9R967</accession>
<name>A0A0E9R967_ANGAN</name>
<reference evidence="1" key="1">
    <citation type="submission" date="2014-11" db="EMBL/GenBank/DDBJ databases">
        <authorList>
            <person name="Amaro Gonzalez C."/>
        </authorList>
    </citation>
    <scope>NUCLEOTIDE SEQUENCE</scope>
</reference>
<dbReference type="EMBL" id="GBXM01083709">
    <property type="protein sequence ID" value="JAH24868.1"/>
    <property type="molecule type" value="Transcribed_RNA"/>
</dbReference>